<dbReference type="OrthoDB" id="8093034at2759"/>
<evidence type="ECO:0000313" key="8">
    <source>
        <dbReference type="Proteomes" id="UP000886520"/>
    </source>
</evidence>
<evidence type="ECO:0000256" key="2">
    <source>
        <dbReference type="PROSITE-ProRule" id="PRU00176"/>
    </source>
</evidence>
<evidence type="ECO:0000256" key="3">
    <source>
        <dbReference type="SAM" id="Coils"/>
    </source>
</evidence>
<dbReference type="GO" id="GO:0003729">
    <property type="term" value="F:mRNA binding"/>
    <property type="evidence" value="ECO:0007669"/>
    <property type="project" value="InterPro"/>
</dbReference>
<reference evidence="7" key="1">
    <citation type="submission" date="2021-01" db="EMBL/GenBank/DDBJ databases">
        <title>Adiantum capillus-veneris genome.</title>
        <authorList>
            <person name="Fang Y."/>
            <person name="Liao Q."/>
        </authorList>
    </citation>
    <scope>NUCLEOTIDE SEQUENCE</scope>
    <source>
        <strain evidence="7">H3</strain>
        <tissue evidence="7">Leaf</tissue>
    </source>
</reference>
<protein>
    <recommendedName>
        <fullName evidence="5">RRM domain-containing protein</fullName>
    </recommendedName>
</protein>
<dbReference type="InterPro" id="IPR035979">
    <property type="entry name" value="RBD_domain_sf"/>
</dbReference>
<feature type="region of interest" description="Disordered" evidence="4">
    <location>
        <begin position="1"/>
        <end position="33"/>
    </location>
</feature>
<dbReference type="AlphaFoldDB" id="A0A9D4U8Z3"/>
<dbReference type="EMBL" id="JABFUD020000021">
    <property type="protein sequence ID" value="KAI5063696.1"/>
    <property type="molecule type" value="Genomic_DNA"/>
</dbReference>
<dbReference type="InterPro" id="IPR000504">
    <property type="entry name" value="RRM_dom"/>
</dbReference>
<feature type="domain" description="RRM" evidence="5">
    <location>
        <begin position="106"/>
        <end position="180"/>
    </location>
</feature>
<evidence type="ECO:0000256" key="1">
    <source>
        <dbReference type="ARBA" id="ARBA00022884"/>
    </source>
</evidence>
<gene>
    <name evidence="6" type="ORF">GOP47_0021766</name>
    <name evidence="7" type="ORF">GOP47_0022243</name>
</gene>
<dbReference type="PROSITE" id="PS50102">
    <property type="entry name" value="RRM"/>
    <property type="match status" value="3"/>
</dbReference>
<evidence type="ECO:0000256" key="4">
    <source>
        <dbReference type="SAM" id="MobiDB-lite"/>
    </source>
</evidence>
<dbReference type="Pfam" id="PF00076">
    <property type="entry name" value="RRM_1"/>
    <property type="match status" value="3"/>
</dbReference>
<evidence type="ECO:0000313" key="7">
    <source>
        <dbReference type="EMBL" id="KAI5063696.1"/>
    </source>
</evidence>
<accession>A0A9D4U8Z3</accession>
<dbReference type="FunFam" id="3.30.70.330:FF:000598">
    <property type="entry name" value="Oligouridylate-binding protein 1C"/>
    <property type="match status" value="1"/>
</dbReference>
<sequence>MFAITPSSAGAQEQQQQQQQQQQQPQSHLQHLHQQQLQTQQQLQQQQLQQQQQLLKQQQQQQALLQQAMLQQQAALYHPALLAAMSQIEPIPSGNLPPGFDATSCRSVYVGNIHPKVTEALLAEVFTTIGPLAGCKLIRKEKSSYGFVDYLNHRAAAAAILTLNGRQIFTQPIKVNWAYASGQREDTSGHFNVFVGDLGADVTDATLFAFFSIYPSCSDARVMWDQRTGRSRGFGFVSFRNQQDAEKAITEMTGKWLGSRAIRCNWATKTGTAPGQGEETSTIASSANLNPTIDGSANTASLANEAPEAETAPKETPDNNAQYTTVYVGNLAHEVTQTELHRQFLMLGAGVIEDVRVQREKGFGFVRYRTHEEAALAIQLANGRIIGGKSVKCSWGTKPTPPGASSAPLQHPAAPMLPLQGLMAAGLSQGYTTADLLAYQRQLALVQSGANALLPLPNQQGLNMGLGGMGLGTRTGFENLQMGLGPHQLL</sequence>
<dbReference type="Gene3D" id="3.30.70.330">
    <property type="match status" value="3"/>
</dbReference>
<feature type="compositionally biased region" description="Low complexity" evidence="4">
    <location>
        <begin position="11"/>
        <end position="33"/>
    </location>
</feature>
<dbReference type="InterPro" id="IPR050825">
    <property type="entry name" value="RBM42_RBP45_47-like"/>
</dbReference>
<keyword evidence="1 2" id="KW-0694">RNA-binding</keyword>
<dbReference type="InterPro" id="IPR003954">
    <property type="entry name" value="RRM_euk-type"/>
</dbReference>
<dbReference type="FunFam" id="3.30.70.330:FF:000624">
    <property type="entry name" value="Oligouridylate-binding protein 1A"/>
    <property type="match status" value="1"/>
</dbReference>
<feature type="domain" description="RRM" evidence="5">
    <location>
        <begin position="324"/>
        <end position="398"/>
    </location>
</feature>
<keyword evidence="8" id="KW-1185">Reference proteome</keyword>
<evidence type="ECO:0000259" key="5">
    <source>
        <dbReference type="PROSITE" id="PS50102"/>
    </source>
</evidence>
<organism evidence="7 8">
    <name type="scientific">Adiantum capillus-veneris</name>
    <name type="common">Maidenhair fern</name>
    <dbReference type="NCBI Taxonomy" id="13818"/>
    <lineage>
        <taxon>Eukaryota</taxon>
        <taxon>Viridiplantae</taxon>
        <taxon>Streptophyta</taxon>
        <taxon>Embryophyta</taxon>
        <taxon>Tracheophyta</taxon>
        <taxon>Polypodiopsida</taxon>
        <taxon>Polypodiidae</taxon>
        <taxon>Polypodiales</taxon>
        <taxon>Pteridineae</taxon>
        <taxon>Pteridaceae</taxon>
        <taxon>Vittarioideae</taxon>
        <taxon>Adiantum</taxon>
    </lineage>
</organism>
<dbReference type="PANTHER" id="PTHR47640:SF5">
    <property type="entry name" value="RRM DOMAIN-CONTAINING PROTEIN"/>
    <property type="match status" value="1"/>
</dbReference>
<proteinExistence type="predicted"/>
<dbReference type="Proteomes" id="UP000886520">
    <property type="component" value="Chromosome 21"/>
</dbReference>
<feature type="compositionally biased region" description="Polar residues" evidence="4">
    <location>
        <begin position="1"/>
        <end position="10"/>
    </location>
</feature>
<dbReference type="GO" id="GO:0005829">
    <property type="term" value="C:cytosol"/>
    <property type="evidence" value="ECO:0007669"/>
    <property type="project" value="TreeGrafter"/>
</dbReference>
<dbReference type="EMBL" id="JABFUD020000021">
    <property type="protein sequence ID" value="KAI5063219.1"/>
    <property type="molecule type" value="Genomic_DNA"/>
</dbReference>
<dbReference type="PANTHER" id="PTHR47640">
    <property type="entry name" value="TRNA SELENOCYSTEINE 1-ASSOCIATED PROTEIN 1-RELATED-RELATED"/>
    <property type="match status" value="1"/>
</dbReference>
<comment type="caution">
    <text evidence="7">The sequence shown here is derived from an EMBL/GenBank/DDBJ whole genome shotgun (WGS) entry which is preliminary data.</text>
</comment>
<dbReference type="InterPro" id="IPR012677">
    <property type="entry name" value="Nucleotide-bd_a/b_plait_sf"/>
</dbReference>
<dbReference type="SMART" id="SM00361">
    <property type="entry name" value="RRM_1"/>
    <property type="match status" value="2"/>
</dbReference>
<dbReference type="CDD" id="cd12619">
    <property type="entry name" value="RRM2_PUB1"/>
    <property type="match status" value="1"/>
</dbReference>
<keyword evidence="3" id="KW-0175">Coiled coil</keyword>
<feature type="domain" description="RRM" evidence="5">
    <location>
        <begin position="191"/>
        <end position="269"/>
    </location>
</feature>
<dbReference type="SUPFAM" id="SSF81995">
    <property type="entry name" value="beta-sandwich domain of Sec23/24"/>
    <property type="match status" value="1"/>
</dbReference>
<evidence type="ECO:0000313" key="6">
    <source>
        <dbReference type="EMBL" id="KAI5063219.1"/>
    </source>
</evidence>
<name>A0A9D4U8Z3_ADICA</name>
<feature type="coiled-coil region" evidence="3">
    <location>
        <begin position="34"/>
        <end position="68"/>
    </location>
</feature>
<dbReference type="SUPFAM" id="SSF54928">
    <property type="entry name" value="RNA-binding domain, RBD"/>
    <property type="match status" value="3"/>
</dbReference>
<dbReference type="SMART" id="SM00360">
    <property type="entry name" value="RRM"/>
    <property type="match status" value="3"/>
</dbReference>